<accession>A0A7G7G430</accession>
<keyword evidence="3" id="KW-1185">Reference proteome</keyword>
<dbReference type="EMBL" id="CP055156">
    <property type="protein sequence ID" value="QNF31914.1"/>
    <property type="molecule type" value="Genomic_DNA"/>
</dbReference>
<sequence>MRPNAILTVDAESLSSVAVAGGNYTVLISGEQTAGTYAVIEMKVPPQGGPGPHAHAAIQETFYVLEGEVVFKSETQTYTAKPGSVITIPKGGAIHAFKNQTAQIVRLLCLVNPAGLDKFFQEIGQPVPANTFLPPAKMTDADLKYLQEIAQKYDQELFPPDYLDR</sequence>
<evidence type="ECO:0000259" key="1">
    <source>
        <dbReference type="Pfam" id="PF07883"/>
    </source>
</evidence>
<dbReference type="Proteomes" id="UP000515237">
    <property type="component" value="Chromosome"/>
</dbReference>
<reference evidence="2 3" key="1">
    <citation type="journal article" date="2018" name="Int. J. Syst. Evol. Microbiol.">
        <title>Adhaeribacter swui sp. nov., isolated from wet mud.</title>
        <authorList>
            <person name="Kim D.U."/>
            <person name="Kim K.W."/>
            <person name="Kang M.S."/>
            <person name="Kim J.Y."/>
            <person name="Jang J.H."/>
            <person name="Kim M.K."/>
        </authorList>
    </citation>
    <scope>NUCLEOTIDE SEQUENCE [LARGE SCALE GENOMIC DNA]</scope>
    <source>
        <strain evidence="2 3">KCTC 52873</strain>
    </source>
</reference>
<dbReference type="InterPro" id="IPR053146">
    <property type="entry name" value="QDO-like"/>
</dbReference>
<dbReference type="KEGG" id="aswu:HUW51_03940"/>
<dbReference type="InterPro" id="IPR011051">
    <property type="entry name" value="RmlC_Cupin_sf"/>
</dbReference>
<dbReference type="SUPFAM" id="SSF51182">
    <property type="entry name" value="RmlC-like cupins"/>
    <property type="match status" value="1"/>
</dbReference>
<evidence type="ECO:0000313" key="3">
    <source>
        <dbReference type="Proteomes" id="UP000515237"/>
    </source>
</evidence>
<dbReference type="PANTHER" id="PTHR36440:SF1">
    <property type="entry name" value="PUTATIVE (AFU_ORTHOLOGUE AFUA_8G07350)-RELATED"/>
    <property type="match status" value="1"/>
</dbReference>
<protein>
    <submittedName>
        <fullName evidence="2">Cupin domain-containing protein</fullName>
    </submittedName>
</protein>
<dbReference type="Pfam" id="PF07883">
    <property type="entry name" value="Cupin_2"/>
    <property type="match status" value="1"/>
</dbReference>
<dbReference type="InterPro" id="IPR014710">
    <property type="entry name" value="RmlC-like_jellyroll"/>
</dbReference>
<dbReference type="Gene3D" id="2.60.120.10">
    <property type="entry name" value="Jelly Rolls"/>
    <property type="match status" value="1"/>
</dbReference>
<evidence type="ECO:0000313" key="2">
    <source>
        <dbReference type="EMBL" id="QNF31914.1"/>
    </source>
</evidence>
<dbReference type="PANTHER" id="PTHR36440">
    <property type="entry name" value="PUTATIVE (AFU_ORTHOLOGUE AFUA_8G07350)-RELATED"/>
    <property type="match status" value="1"/>
</dbReference>
<dbReference type="RefSeq" id="WP_185272697.1">
    <property type="nucleotide sequence ID" value="NZ_CP055156.1"/>
</dbReference>
<organism evidence="2 3">
    <name type="scientific">Adhaeribacter swui</name>
    <dbReference type="NCBI Taxonomy" id="2086471"/>
    <lineage>
        <taxon>Bacteria</taxon>
        <taxon>Pseudomonadati</taxon>
        <taxon>Bacteroidota</taxon>
        <taxon>Cytophagia</taxon>
        <taxon>Cytophagales</taxon>
        <taxon>Hymenobacteraceae</taxon>
        <taxon>Adhaeribacter</taxon>
    </lineage>
</organism>
<name>A0A7G7G430_9BACT</name>
<dbReference type="InterPro" id="IPR013096">
    <property type="entry name" value="Cupin_2"/>
</dbReference>
<gene>
    <name evidence="2" type="ORF">HUW51_03940</name>
</gene>
<dbReference type="AlphaFoldDB" id="A0A7G7G430"/>
<proteinExistence type="predicted"/>
<feature type="domain" description="Cupin type-2" evidence="1">
    <location>
        <begin position="41"/>
        <end position="110"/>
    </location>
</feature>